<sequence length="66" mass="8122">MNHNFADEEIKGKFYEEELTLYDNVTQEFKIDKVLKKRTRKGVKELLFKWYGCRNRYEMLNIKELS</sequence>
<proteinExistence type="predicted"/>
<dbReference type="eggNOG" id="KOG0017">
    <property type="taxonomic scope" value="Eukaryota"/>
</dbReference>
<reference evidence="2" key="1">
    <citation type="submission" date="2016-11" db="UniProtKB">
        <authorList>
            <consortium name="WormBaseParasite"/>
        </authorList>
    </citation>
    <scope>IDENTIFICATION</scope>
</reference>
<evidence type="ECO:0000313" key="2">
    <source>
        <dbReference type="WBParaSite" id="Csp11.Scaffold78.g495.t1"/>
    </source>
</evidence>
<dbReference type="WBParaSite" id="Csp11.Scaffold78.g495.t1">
    <property type="protein sequence ID" value="Csp11.Scaffold78.g495.t1"/>
    <property type="gene ID" value="Csp11.Scaffold78.g495"/>
</dbReference>
<keyword evidence="1" id="KW-1185">Reference proteome</keyword>
<evidence type="ECO:0000313" key="1">
    <source>
        <dbReference type="Proteomes" id="UP000095282"/>
    </source>
</evidence>
<dbReference type="Proteomes" id="UP000095282">
    <property type="component" value="Unplaced"/>
</dbReference>
<dbReference type="AlphaFoldDB" id="A0A1I7V4X4"/>
<accession>A0A1I7V4X4</accession>
<dbReference type="InterPro" id="IPR016197">
    <property type="entry name" value="Chromo-like_dom_sf"/>
</dbReference>
<organism evidence="1 2">
    <name type="scientific">Caenorhabditis tropicalis</name>
    <dbReference type="NCBI Taxonomy" id="1561998"/>
    <lineage>
        <taxon>Eukaryota</taxon>
        <taxon>Metazoa</taxon>
        <taxon>Ecdysozoa</taxon>
        <taxon>Nematoda</taxon>
        <taxon>Chromadorea</taxon>
        <taxon>Rhabditida</taxon>
        <taxon>Rhabditina</taxon>
        <taxon>Rhabditomorpha</taxon>
        <taxon>Rhabditoidea</taxon>
        <taxon>Rhabditidae</taxon>
        <taxon>Peloderinae</taxon>
        <taxon>Caenorhabditis</taxon>
    </lineage>
</organism>
<name>A0A1I7V4X4_9PELO</name>
<protein>
    <submittedName>
        <fullName evidence="2">Chromo domain-containing protein</fullName>
    </submittedName>
</protein>
<dbReference type="SUPFAM" id="SSF54160">
    <property type="entry name" value="Chromo domain-like"/>
    <property type="match status" value="1"/>
</dbReference>